<dbReference type="Gene3D" id="3.30.390.50">
    <property type="entry name" value="CO dehydrogenase flavoprotein, C-terminal domain"/>
    <property type="match status" value="1"/>
</dbReference>
<dbReference type="Proteomes" id="UP000231092">
    <property type="component" value="Unassembled WGS sequence"/>
</dbReference>
<dbReference type="Pfam" id="PF00941">
    <property type="entry name" value="FAD_binding_5"/>
    <property type="match status" value="1"/>
</dbReference>
<dbReference type="InterPro" id="IPR050031">
    <property type="entry name" value="XdhB_XDHase"/>
</dbReference>
<dbReference type="GO" id="GO:0002197">
    <property type="term" value="C:xanthine dehydrogenase complex"/>
    <property type="evidence" value="ECO:0007669"/>
    <property type="project" value="InterPro"/>
</dbReference>
<dbReference type="Gene3D" id="3.30.43.10">
    <property type="entry name" value="Uridine Diphospho-n-acetylenolpyruvylglucosamine Reductase, domain 2"/>
    <property type="match status" value="1"/>
</dbReference>
<dbReference type="InterPro" id="IPR016167">
    <property type="entry name" value="FAD-bd_PCMH_sub1"/>
</dbReference>
<accession>A0A2M8ZA97</accession>
<dbReference type="Pfam" id="PF03450">
    <property type="entry name" value="CO_deh_flav_C"/>
    <property type="match status" value="1"/>
</dbReference>
<organism evidence="4 5">
    <name type="scientific">[Clostridium] celerecrescens 18A</name>
    <dbReference type="NCBI Taxonomy" id="1286362"/>
    <lineage>
        <taxon>Bacteria</taxon>
        <taxon>Bacillati</taxon>
        <taxon>Bacillota</taxon>
        <taxon>Clostridia</taxon>
        <taxon>Lachnospirales</taxon>
        <taxon>Lachnospiraceae</taxon>
        <taxon>Lacrimispora</taxon>
    </lineage>
</organism>
<dbReference type="InterPro" id="IPR036683">
    <property type="entry name" value="CO_DH_flav_C_dom_sf"/>
</dbReference>
<dbReference type="InterPro" id="IPR036318">
    <property type="entry name" value="FAD-bd_PCMH-like_sf"/>
</dbReference>
<dbReference type="InterPro" id="IPR016166">
    <property type="entry name" value="FAD-bd_PCMH"/>
</dbReference>
<evidence type="ECO:0000313" key="4">
    <source>
        <dbReference type="EMBL" id="PJJ30358.1"/>
    </source>
</evidence>
<name>A0A2M8ZA97_9FIRM</name>
<dbReference type="NCBIfam" id="NF043083">
    <property type="entry name" value="XdhB_XDHase"/>
    <property type="match status" value="1"/>
</dbReference>
<gene>
    <name evidence="4" type="ORF">H171_3959</name>
</gene>
<evidence type="ECO:0000313" key="5">
    <source>
        <dbReference type="Proteomes" id="UP000231092"/>
    </source>
</evidence>
<evidence type="ECO:0000259" key="3">
    <source>
        <dbReference type="PROSITE" id="PS51387"/>
    </source>
</evidence>
<dbReference type="PROSITE" id="PS51387">
    <property type="entry name" value="FAD_PCMH"/>
    <property type="match status" value="1"/>
</dbReference>
<dbReference type="InterPro" id="IPR051312">
    <property type="entry name" value="Diverse_Substr_Oxidored"/>
</dbReference>
<sequence length="310" mass="34092">MYDIKEIYKPSNLQETLDIMAGNQDGIIISGGTDVLIRLKERKLKECRLISIHNLKELQGISYNESSNDIIIYPGTCFEDIHGNNVIEKYCYCLWQASDEVGSPQIRTVATIGGNVCNGAVSAESAPSLLVMNAELELTNIKHDDVHKGSENVLSHSRRNVPIREFFTGPGKTVLEKGKELLTAINIPAPPDGSGSYYIKFGTRNALEISTLGCAVFVTLNESQNAFEDFRIAFGVAAPTPIRCTQIEGKVKGLPLSRETLKFIGNEVLKEVNPRDSWRASKQLRIQLIRELSQRATEGAVKNAGGAIID</sequence>
<dbReference type="RefSeq" id="WP_100306619.1">
    <property type="nucleotide sequence ID" value="NZ_PGET01000001.1"/>
</dbReference>
<evidence type="ECO:0000256" key="1">
    <source>
        <dbReference type="ARBA" id="ARBA00022630"/>
    </source>
</evidence>
<keyword evidence="1" id="KW-0285">Flavoprotein</keyword>
<dbReference type="OrthoDB" id="9789842at2"/>
<proteinExistence type="predicted"/>
<dbReference type="SMART" id="SM01092">
    <property type="entry name" value="CO_deh_flav_C"/>
    <property type="match status" value="1"/>
</dbReference>
<dbReference type="GO" id="GO:0071949">
    <property type="term" value="F:FAD binding"/>
    <property type="evidence" value="ECO:0007669"/>
    <property type="project" value="InterPro"/>
</dbReference>
<dbReference type="SUPFAM" id="SSF55447">
    <property type="entry name" value="CO dehydrogenase flavoprotein C-terminal domain-like"/>
    <property type="match status" value="1"/>
</dbReference>
<keyword evidence="2" id="KW-0560">Oxidoreductase</keyword>
<dbReference type="InterPro" id="IPR002346">
    <property type="entry name" value="Mopterin_DH_FAD-bd"/>
</dbReference>
<dbReference type="InterPro" id="IPR016169">
    <property type="entry name" value="FAD-bd_PCMH_sub2"/>
</dbReference>
<dbReference type="AlphaFoldDB" id="A0A2M8ZA97"/>
<feature type="domain" description="FAD-binding PCMH-type" evidence="3">
    <location>
        <begin position="1"/>
        <end position="192"/>
    </location>
</feature>
<dbReference type="GO" id="GO:0004854">
    <property type="term" value="F:xanthine dehydrogenase activity"/>
    <property type="evidence" value="ECO:0007669"/>
    <property type="project" value="InterPro"/>
</dbReference>
<dbReference type="PANTHER" id="PTHR42659:SF9">
    <property type="entry name" value="XANTHINE DEHYDROGENASE FAD-BINDING SUBUNIT XDHB-RELATED"/>
    <property type="match status" value="1"/>
</dbReference>
<dbReference type="InterPro" id="IPR005107">
    <property type="entry name" value="CO_DH_flav_C"/>
</dbReference>
<evidence type="ECO:0000256" key="2">
    <source>
        <dbReference type="ARBA" id="ARBA00023002"/>
    </source>
</evidence>
<comment type="caution">
    <text evidence="4">The sequence shown here is derived from an EMBL/GenBank/DDBJ whole genome shotgun (WGS) entry which is preliminary data.</text>
</comment>
<reference evidence="4 5" key="1">
    <citation type="submission" date="2017-11" db="EMBL/GenBank/DDBJ databases">
        <title>Understudied soil microbes with underappreciated capabilities: Untangling the Clostridium saccharolyticum group.</title>
        <authorList>
            <person name="Leschine S."/>
        </authorList>
    </citation>
    <scope>NUCLEOTIDE SEQUENCE [LARGE SCALE GENOMIC DNA]</scope>
    <source>
        <strain evidence="4 5">18A</strain>
    </source>
</reference>
<dbReference type="PANTHER" id="PTHR42659">
    <property type="entry name" value="XANTHINE DEHYDROGENASE SUBUNIT C-RELATED"/>
    <property type="match status" value="1"/>
</dbReference>
<protein>
    <submittedName>
        <fullName evidence="4">Xanthine dehydrogenase FAD-binding subunit</fullName>
    </submittedName>
</protein>
<dbReference type="SUPFAM" id="SSF56176">
    <property type="entry name" value="FAD-binding/transporter-associated domain-like"/>
    <property type="match status" value="1"/>
</dbReference>
<dbReference type="NCBIfam" id="NF007427">
    <property type="entry name" value="PRK09971.1"/>
    <property type="match status" value="1"/>
</dbReference>
<dbReference type="EMBL" id="PGET01000001">
    <property type="protein sequence ID" value="PJJ30358.1"/>
    <property type="molecule type" value="Genomic_DNA"/>
</dbReference>
<dbReference type="Gene3D" id="3.30.465.10">
    <property type="match status" value="1"/>
</dbReference>